<evidence type="ECO:0000313" key="2">
    <source>
        <dbReference type="EMBL" id="KAJ7301299.1"/>
    </source>
</evidence>
<dbReference type="EMBL" id="JAPFRF010000259">
    <property type="protein sequence ID" value="KAJ7301299.1"/>
    <property type="molecule type" value="Genomic_DNA"/>
</dbReference>
<name>A0A9Q0X8E4_9SAUR</name>
<accession>A0A9Q0X8E4</accession>
<dbReference type="AlphaFoldDB" id="A0A9Q0X8E4"/>
<dbReference type="Proteomes" id="UP001142489">
    <property type="component" value="Unassembled WGS sequence"/>
</dbReference>
<evidence type="ECO:0000256" key="1">
    <source>
        <dbReference type="SAM" id="Coils"/>
    </source>
</evidence>
<gene>
    <name evidence="2" type="ORF">JRQ81_000009</name>
</gene>
<sequence>MASRARGKAPDPPKSPAQVVQVDMEVLLNNFEKRMEARFQSLQDQLSNFANEITGDIKNLRLSINQLRDQSSSVKAKTDALGIKVGDLDKQLMSQADQLDFLELKAKEHILRFRSIQETSKEHIRERMVIELSNFLQEDRQLLDSEIDKVFRVNSRFATQNKVPRDILIFFVKKNTGDRILQLHSKNKFKIDNKDVIVLKEIPHRILQKRKDFTFLVQKLKENNISFKWENLYGFNLNYQRRNYRINTVEDAQKFLEKVDLQKQEPLKGGSSLDLSTTEI</sequence>
<proteinExistence type="predicted"/>
<dbReference type="OrthoDB" id="9050373at2759"/>
<comment type="caution">
    <text evidence="2">The sequence shown here is derived from an EMBL/GenBank/DDBJ whole genome shotgun (WGS) entry which is preliminary data.</text>
</comment>
<organism evidence="2 3">
    <name type="scientific">Phrynocephalus forsythii</name>
    <dbReference type="NCBI Taxonomy" id="171643"/>
    <lineage>
        <taxon>Eukaryota</taxon>
        <taxon>Metazoa</taxon>
        <taxon>Chordata</taxon>
        <taxon>Craniata</taxon>
        <taxon>Vertebrata</taxon>
        <taxon>Euteleostomi</taxon>
        <taxon>Lepidosauria</taxon>
        <taxon>Squamata</taxon>
        <taxon>Bifurcata</taxon>
        <taxon>Unidentata</taxon>
        <taxon>Episquamata</taxon>
        <taxon>Toxicofera</taxon>
        <taxon>Iguania</taxon>
        <taxon>Acrodonta</taxon>
        <taxon>Agamidae</taxon>
        <taxon>Agaminae</taxon>
        <taxon>Phrynocephalus</taxon>
    </lineage>
</organism>
<evidence type="ECO:0000313" key="3">
    <source>
        <dbReference type="Proteomes" id="UP001142489"/>
    </source>
</evidence>
<feature type="coiled-coil region" evidence="1">
    <location>
        <begin position="32"/>
        <end position="77"/>
    </location>
</feature>
<keyword evidence="3" id="KW-1185">Reference proteome</keyword>
<keyword evidence="1" id="KW-0175">Coiled coil</keyword>
<protein>
    <submittedName>
        <fullName evidence="2">Uncharacterized protein</fullName>
    </submittedName>
</protein>
<reference evidence="2" key="1">
    <citation type="journal article" date="2023" name="DNA Res.">
        <title>Chromosome-level genome assembly of Phrynocephalus forsythii using third-generation DNA sequencing and Hi-C analysis.</title>
        <authorList>
            <person name="Qi Y."/>
            <person name="Zhao W."/>
            <person name="Zhao Y."/>
            <person name="Niu C."/>
            <person name="Cao S."/>
            <person name="Zhang Y."/>
        </authorList>
    </citation>
    <scope>NUCLEOTIDE SEQUENCE</scope>
    <source>
        <tissue evidence="2">Muscle</tissue>
    </source>
</reference>